<evidence type="ECO:0000313" key="2">
    <source>
        <dbReference type="Proteomes" id="UP000754710"/>
    </source>
</evidence>
<keyword evidence="2" id="KW-1185">Reference proteome</keyword>
<dbReference type="EMBL" id="JAIEZQ010000002">
    <property type="protein sequence ID" value="MBY9075754.1"/>
    <property type="molecule type" value="Genomic_DNA"/>
</dbReference>
<sequence length="66" mass="7139">MSAPLEIAACRRLCSWAATGRLRDGERLFACSGCGSEWAASEPWTPIDHTGVIPPAVQAERRRGRG</sequence>
<dbReference type="RefSeq" id="WP_221025463.1">
    <property type="nucleotide sequence ID" value="NZ_JAIEZQ010000002.1"/>
</dbReference>
<comment type="caution">
    <text evidence="1">The sequence shown here is derived from an EMBL/GenBank/DDBJ whole genome shotgun (WGS) entry which is preliminary data.</text>
</comment>
<evidence type="ECO:0000313" key="1">
    <source>
        <dbReference type="EMBL" id="MBY9075754.1"/>
    </source>
</evidence>
<reference evidence="1 2" key="1">
    <citation type="submission" date="2021-08" db="EMBL/GenBank/DDBJ databases">
        <title>Nocardioides bacterium WL0053 sp. nov., isolated from the sediment.</title>
        <authorList>
            <person name="Wang L."/>
            <person name="Zhang D."/>
            <person name="Zhang A."/>
        </authorList>
    </citation>
    <scope>NUCLEOTIDE SEQUENCE [LARGE SCALE GENOMIC DNA]</scope>
    <source>
        <strain evidence="1 2">WL0053</strain>
    </source>
</reference>
<proteinExistence type="predicted"/>
<dbReference type="Proteomes" id="UP000754710">
    <property type="component" value="Unassembled WGS sequence"/>
</dbReference>
<gene>
    <name evidence="1" type="ORF">K1X13_13060</name>
</gene>
<protein>
    <submittedName>
        <fullName evidence="1">Uncharacterized protein</fullName>
    </submittedName>
</protein>
<organism evidence="1 2">
    <name type="scientific">Nocardioides jiangsuensis</name>
    <dbReference type="NCBI Taxonomy" id="2866161"/>
    <lineage>
        <taxon>Bacteria</taxon>
        <taxon>Bacillati</taxon>
        <taxon>Actinomycetota</taxon>
        <taxon>Actinomycetes</taxon>
        <taxon>Propionibacteriales</taxon>
        <taxon>Nocardioidaceae</taxon>
        <taxon>Nocardioides</taxon>
    </lineage>
</organism>
<name>A0ABS7RL27_9ACTN</name>
<accession>A0ABS7RL27</accession>